<reference evidence="1 2" key="1">
    <citation type="submission" date="2016-10" db="EMBL/GenBank/DDBJ databases">
        <authorList>
            <person name="de Groot N.N."/>
        </authorList>
    </citation>
    <scope>NUCLEOTIDE SEQUENCE [LARGE SCALE GENOMIC DNA]</scope>
    <source>
        <strain evidence="1 2">DSM 22220</strain>
    </source>
</reference>
<evidence type="ECO:0000313" key="1">
    <source>
        <dbReference type="EMBL" id="SDE82125.1"/>
    </source>
</evidence>
<dbReference type="AlphaFoldDB" id="A0A1G7G251"/>
<proteinExistence type="predicted"/>
<name>A0A1G7G251_9RHOB</name>
<protein>
    <submittedName>
        <fullName evidence="1">Uncharacterized protein</fullName>
    </submittedName>
</protein>
<accession>A0A1G7G251</accession>
<evidence type="ECO:0000313" key="2">
    <source>
        <dbReference type="Proteomes" id="UP000199344"/>
    </source>
</evidence>
<organism evidence="1 2">
    <name type="scientific">Paracoccus isoporae</name>
    <dbReference type="NCBI Taxonomy" id="591205"/>
    <lineage>
        <taxon>Bacteria</taxon>
        <taxon>Pseudomonadati</taxon>
        <taxon>Pseudomonadota</taxon>
        <taxon>Alphaproteobacteria</taxon>
        <taxon>Rhodobacterales</taxon>
        <taxon>Paracoccaceae</taxon>
        <taxon>Paracoccus</taxon>
    </lineage>
</organism>
<gene>
    <name evidence="1" type="ORF">SAMN05421538_11222</name>
</gene>
<keyword evidence="2" id="KW-1185">Reference proteome</keyword>
<dbReference type="OrthoDB" id="7917345at2"/>
<dbReference type="Proteomes" id="UP000199344">
    <property type="component" value="Unassembled WGS sequence"/>
</dbReference>
<dbReference type="EMBL" id="FNAH01000012">
    <property type="protein sequence ID" value="SDE82125.1"/>
    <property type="molecule type" value="Genomic_DNA"/>
</dbReference>
<dbReference type="RefSeq" id="WP_143025691.1">
    <property type="nucleotide sequence ID" value="NZ_FNAH01000012.1"/>
</dbReference>
<sequence length="108" mass="12254">MAIIRNEVPNVLSEDDIPNRLAEGWRIVVISLQDAEKRQSYWYGQWGIKAVSGDGKYEQTLVTARKGMEARVFKSINGLVSFLDQFGITIHSIPTKESQIAWQTLESQ</sequence>
<dbReference type="STRING" id="591205.SAMN05421538_11222"/>